<dbReference type="Pfam" id="PF00589">
    <property type="entry name" value="Phage_integrase"/>
    <property type="match status" value="1"/>
</dbReference>
<evidence type="ECO:0000256" key="2">
    <source>
        <dbReference type="ARBA" id="ARBA00023125"/>
    </source>
</evidence>
<dbReference type="PROSITE" id="PS51900">
    <property type="entry name" value="CB"/>
    <property type="match status" value="1"/>
</dbReference>
<protein>
    <submittedName>
        <fullName evidence="7">Tyrosine-type recombinase/integrase</fullName>
    </submittedName>
</protein>
<accession>A0A848MG46</accession>
<keyword evidence="2 4" id="KW-0238">DNA-binding</keyword>
<organism evidence="7 8">
    <name type="scientific">Rouxiella aceris</name>
    <dbReference type="NCBI Taxonomy" id="2703884"/>
    <lineage>
        <taxon>Bacteria</taxon>
        <taxon>Pseudomonadati</taxon>
        <taxon>Pseudomonadota</taxon>
        <taxon>Gammaproteobacteria</taxon>
        <taxon>Enterobacterales</taxon>
        <taxon>Yersiniaceae</taxon>
        <taxon>Rouxiella</taxon>
    </lineage>
</organism>
<dbReference type="AlphaFoldDB" id="A0A848MG46"/>
<name>A0A848MG46_9GAMM</name>
<evidence type="ECO:0000259" key="6">
    <source>
        <dbReference type="PROSITE" id="PS51900"/>
    </source>
</evidence>
<evidence type="ECO:0000313" key="8">
    <source>
        <dbReference type="Proteomes" id="UP000585363"/>
    </source>
</evidence>
<dbReference type="RefSeq" id="WP_169402880.1">
    <property type="nucleotide sequence ID" value="NZ_JAADJU010000004.1"/>
</dbReference>
<evidence type="ECO:0000256" key="3">
    <source>
        <dbReference type="ARBA" id="ARBA00023172"/>
    </source>
</evidence>
<evidence type="ECO:0000256" key="1">
    <source>
        <dbReference type="ARBA" id="ARBA00022908"/>
    </source>
</evidence>
<proteinExistence type="predicted"/>
<comment type="caution">
    <text evidence="7">The sequence shown here is derived from an EMBL/GenBank/DDBJ whole genome shotgun (WGS) entry which is preliminary data.</text>
</comment>
<dbReference type="SUPFAM" id="SSF56349">
    <property type="entry name" value="DNA breaking-rejoining enzymes"/>
    <property type="match status" value="1"/>
</dbReference>
<dbReference type="Gene3D" id="1.10.443.10">
    <property type="entry name" value="Intergrase catalytic core"/>
    <property type="match status" value="1"/>
</dbReference>
<dbReference type="InterPro" id="IPR002104">
    <property type="entry name" value="Integrase_catalytic"/>
</dbReference>
<dbReference type="InterPro" id="IPR013762">
    <property type="entry name" value="Integrase-like_cat_sf"/>
</dbReference>
<dbReference type="GO" id="GO:0006310">
    <property type="term" value="P:DNA recombination"/>
    <property type="evidence" value="ECO:0007669"/>
    <property type="project" value="UniProtKB-KW"/>
</dbReference>
<dbReference type="GO" id="GO:0015074">
    <property type="term" value="P:DNA integration"/>
    <property type="evidence" value="ECO:0007669"/>
    <property type="project" value="UniProtKB-KW"/>
</dbReference>
<evidence type="ECO:0000313" key="7">
    <source>
        <dbReference type="EMBL" id="NMP27187.1"/>
    </source>
</evidence>
<dbReference type="InterPro" id="IPR044068">
    <property type="entry name" value="CB"/>
</dbReference>
<reference evidence="7 8" key="1">
    <citation type="submission" date="2020-01" db="EMBL/GenBank/DDBJ databases">
        <authorList>
            <person name="Lee S.D."/>
        </authorList>
    </citation>
    <scope>NUCLEOTIDE SEQUENCE [LARGE SCALE GENOMIC DNA]</scope>
    <source>
        <strain evidence="7 8">SAP-1</strain>
    </source>
</reference>
<evidence type="ECO:0000259" key="5">
    <source>
        <dbReference type="PROSITE" id="PS51898"/>
    </source>
</evidence>
<evidence type="ECO:0000256" key="4">
    <source>
        <dbReference type="PROSITE-ProRule" id="PRU01248"/>
    </source>
</evidence>
<keyword evidence="8" id="KW-1185">Reference proteome</keyword>
<reference evidence="7 8" key="2">
    <citation type="submission" date="2020-06" db="EMBL/GenBank/DDBJ databases">
        <title>Polyphasic characterization of a Rahnella strain isolated from tree sap.</title>
        <authorList>
            <person name="Kim I.S."/>
        </authorList>
    </citation>
    <scope>NUCLEOTIDE SEQUENCE [LARGE SCALE GENOMIC DNA]</scope>
    <source>
        <strain evidence="7 8">SAP-1</strain>
    </source>
</reference>
<dbReference type="PANTHER" id="PTHR30349">
    <property type="entry name" value="PHAGE INTEGRASE-RELATED"/>
    <property type="match status" value="1"/>
</dbReference>
<feature type="domain" description="Tyr recombinase" evidence="5">
    <location>
        <begin position="160"/>
        <end position="317"/>
    </location>
</feature>
<dbReference type="PROSITE" id="PS51898">
    <property type="entry name" value="TYR_RECOMBINASE"/>
    <property type="match status" value="1"/>
</dbReference>
<dbReference type="Pfam" id="PF24624">
    <property type="entry name" value="Int_N"/>
    <property type="match status" value="1"/>
</dbReference>
<dbReference type="InterPro" id="IPR050090">
    <property type="entry name" value="Tyrosine_recombinase_XerCD"/>
</dbReference>
<dbReference type="InterPro" id="IPR057084">
    <property type="entry name" value="Int_N"/>
</dbReference>
<keyword evidence="3" id="KW-0233">DNA recombination</keyword>
<keyword evidence="1" id="KW-0229">DNA integration</keyword>
<sequence length="327" mass="37216">MSIKKLDDGRYEVDMRPQGRNGKRIRRKFDRKHEAVAFEKYVAVNYHEKEWLSKPADKRPLSELIELWWLYNGKNAKYGDQDKVKLELINRCLNDPCGFQLDKNAITMFRARRLSQGVKSSTVNRNLVLLGGVFTFLIDAGLYHGEHPLRGIAKLKESQSAMSFMTNDEITRLLARLEGENRLVALMCLSTGGRWGEVVNLKSEHIVNNRVTFVETKGGKKRSVPISQSIADETMKRGSGLLFPKADYAEFRLLLKEVKPDLPKGQAVHVLRHTFATHFMMNGGNIITLQRILGHASIKQTMTYAHFSPDFLKDAITFNPLKGNVSL</sequence>
<dbReference type="InterPro" id="IPR011010">
    <property type="entry name" value="DNA_brk_join_enz"/>
</dbReference>
<dbReference type="Proteomes" id="UP000585363">
    <property type="component" value="Unassembled WGS sequence"/>
</dbReference>
<dbReference type="GO" id="GO:0003677">
    <property type="term" value="F:DNA binding"/>
    <property type="evidence" value="ECO:0007669"/>
    <property type="project" value="UniProtKB-UniRule"/>
</dbReference>
<gene>
    <name evidence="7" type="ORF">GW590_09955</name>
</gene>
<dbReference type="PANTHER" id="PTHR30349:SF93">
    <property type="entry name" value="FELS-2 PROPHAGE PROTEIN"/>
    <property type="match status" value="1"/>
</dbReference>
<feature type="domain" description="Core-binding (CB)" evidence="6">
    <location>
        <begin position="59"/>
        <end position="138"/>
    </location>
</feature>
<dbReference type="EMBL" id="JAADJU010000004">
    <property type="protein sequence ID" value="NMP27187.1"/>
    <property type="molecule type" value="Genomic_DNA"/>
</dbReference>
<dbReference type="CDD" id="cd00796">
    <property type="entry name" value="INT_Rci_Hp1_C"/>
    <property type="match status" value="1"/>
</dbReference>